<dbReference type="InterPro" id="IPR011050">
    <property type="entry name" value="Pectin_lyase_fold/virulence"/>
</dbReference>
<dbReference type="Pfam" id="PF22816">
    <property type="entry name" value="CatAgl_D2"/>
    <property type="match status" value="1"/>
</dbReference>
<feature type="domain" description="Alpha-1,3-glucanase catalytic" evidence="2">
    <location>
        <begin position="230"/>
        <end position="534"/>
    </location>
</feature>
<dbReference type="AlphaFoldDB" id="A0A8J2UE78"/>
<evidence type="ECO:0008006" key="5">
    <source>
        <dbReference type="Google" id="ProtNLM"/>
    </source>
</evidence>
<keyword evidence="4" id="KW-1185">Reference proteome</keyword>
<comment type="caution">
    <text evidence="3">The sequence shown here is derived from an EMBL/GenBank/DDBJ whole genome shotgun (WGS) entry which is preliminary data.</text>
</comment>
<dbReference type="InterPro" id="IPR055149">
    <property type="entry name" value="Agl_cat_D2"/>
</dbReference>
<dbReference type="SMART" id="SM00710">
    <property type="entry name" value="PbH1"/>
    <property type="match status" value="6"/>
</dbReference>
<evidence type="ECO:0000259" key="2">
    <source>
        <dbReference type="Pfam" id="PF22816"/>
    </source>
</evidence>
<dbReference type="SUPFAM" id="SSF51126">
    <property type="entry name" value="Pectin lyase-like"/>
    <property type="match status" value="1"/>
</dbReference>
<dbReference type="EMBL" id="BMJC01000003">
    <property type="protein sequence ID" value="GGB05489.1"/>
    <property type="molecule type" value="Genomic_DNA"/>
</dbReference>
<accession>A0A8J2UE78</accession>
<gene>
    <name evidence="3" type="ORF">GCM10011511_31040</name>
</gene>
<sequence length="576" mass="62991">MFKWCKLISVMEIRFTLFIVLTSLFCGIVSAAQERYGAYIPWTTYEAEQMTTTGSVLGPKYGPYQVETESSGQRCVKLTAKGQYLEFAAIAPANSLVIRYSLQDGPAGEGLSARLSIYKNGRFVDRCVASSRYAWLYGKYPFSNDPAMGSPRHFYDEIRVKGLQIRKGDVIRIRWDDGPGEYCIIDLVDLEAIAPPLKRPLNSLSLMDFSGNAFNGDYTQSLRDCIARAVLEGKAVWIPAGSFKLTGDILLPANVTIQGAGMWYTELVGDDNLYADANRRVRLKGNGSNIHIADLAITGKLDHRNDKEPNDGIVGSFGRGSTISRVWIEQTKVGMWIENSDSLRITGCRIRNTMADGINFCVGMSRSIIEQCTARGTGDDCFAVWPAVYSRQLFSPGNNLVLHCTGQLPYLANGAALYGGESNVIRDCAFTDITAGSGILISTTFPTSSRERGIDNNFSGTTVVENCAVKTCGGFDHEWGWRAALEICTDKRSIAGVIISNVHIDSSLSNGVSVIARNGQTLSDAVLRHVSVAVYGVGADGKYGLFIPAGARGRMDVRECSLGQVENEGKEFRMER</sequence>
<name>A0A8J2UE78_9BACT</name>
<protein>
    <recommendedName>
        <fullName evidence="5">Pectate lyase superfamily protein domain-containing protein</fullName>
    </recommendedName>
</protein>
<dbReference type="Gene3D" id="2.160.20.10">
    <property type="entry name" value="Single-stranded right-handed beta-helix, Pectin lyase-like"/>
    <property type="match status" value="1"/>
</dbReference>
<reference evidence="3" key="2">
    <citation type="submission" date="2020-09" db="EMBL/GenBank/DDBJ databases">
        <authorList>
            <person name="Sun Q."/>
            <person name="Zhou Y."/>
        </authorList>
    </citation>
    <scope>NUCLEOTIDE SEQUENCE</scope>
    <source>
        <strain evidence="3">CGMCC 1.15448</strain>
    </source>
</reference>
<reference evidence="3" key="1">
    <citation type="journal article" date="2014" name="Int. J. Syst. Evol. Microbiol.">
        <title>Complete genome sequence of Corynebacterium casei LMG S-19264T (=DSM 44701T), isolated from a smear-ripened cheese.</title>
        <authorList>
            <consortium name="US DOE Joint Genome Institute (JGI-PGF)"/>
            <person name="Walter F."/>
            <person name="Albersmeier A."/>
            <person name="Kalinowski J."/>
            <person name="Ruckert C."/>
        </authorList>
    </citation>
    <scope>NUCLEOTIDE SEQUENCE</scope>
    <source>
        <strain evidence="3">CGMCC 1.15448</strain>
    </source>
</reference>
<dbReference type="CDD" id="cd14490">
    <property type="entry name" value="CBM6-CBM35-CBM36_like_1"/>
    <property type="match status" value="1"/>
</dbReference>
<organism evidence="3 4">
    <name type="scientific">Puia dinghuensis</name>
    <dbReference type="NCBI Taxonomy" id="1792502"/>
    <lineage>
        <taxon>Bacteria</taxon>
        <taxon>Pseudomonadati</taxon>
        <taxon>Bacteroidota</taxon>
        <taxon>Chitinophagia</taxon>
        <taxon>Chitinophagales</taxon>
        <taxon>Chitinophagaceae</taxon>
        <taxon>Puia</taxon>
    </lineage>
</organism>
<dbReference type="InterPro" id="IPR033801">
    <property type="entry name" value="CBM6-CBM35-CBM36-like_1"/>
</dbReference>
<dbReference type="Pfam" id="PF22815">
    <property type="entry name" value="CatAgl_D1"/>
    <property type="match status" value="1"/>
</dbReference>
<dbReference type="InterPro" id="IPR006626">
    <property type="entry name" value="PbH1"/>
</dbReference>
<feature type="domain" description="CBM6/CBM35/CBM36-like 1" evidence="1">
    <location>
        <begin position="40"/>
        <end position="192"/>
    </location>
</feature>
<evidence type="ECO:0000313" key="4">
    <source>
        <dbReference type="Proteomes" id="UP000607559"/>
    </source>
</evidence>
<evidence type="ECO:0000313" key="3">
    <source>
        <dbReference type="EMBL" id="GGB05489.1"/>
    </source>
</evidence>
<dbReference type="Proteomes" id="UP000607559">
    <property type="component" value="Unassembled WGS sequence"/>
</dbReference>
<dbReference type="InterPro" id="IPR012334">
    <property type="entry name" value="Pectin_lyas_fold"/>
</dbReference>
<proteinExistence type="predicted"/>
<evidence type="ECO:0000259" key="1">
    <source>
        <dbReference type="Pfam" id="PF22815"/>
    </source>
</evidence>